<name>A0ABN6R8A4_STRNI</name>
<proteinExistence type="predicted"/>
<keyword evidence="2" id="KW-1185">Reference proteome</keyword>
<geneLocation type="plasmid" evidence="1 2">
    <name>SNP1</name>
</geneLocation>
<dbReference type="EMBL" id="AP026074">
    <property type="protein sequence ID" value="BDM74609.1"/>
    <property type="molecule type" value="Genomic_DNA"/>
</dbReference>
<evidence type="ECO:0000313" key="2">
    <source>
        <dbReference type="Proteomes" id="UP001059597"/>
    </source>
</evidence>
<sequence length="57" mass="5804">MLPEAGFVRPRLDITAAEVSPSNLLLNMAPDHLAAAGQALADHPSVHGAFARSGPGS</sequence>
<evidence type="ECO:0000313" key="1">
    <source>
        <dbReference type="EMBL" id="BDM74609.1"/>
    </source>
</evidence>
<accession>A0ABN6R8A4</accession>
<reference evidence="1" key="1">
    <citation type="submission" date="2022-06" db="EMBL/GenBank/DDBJ databases">
        <title>Complete genome sequence of Streptomyces nigrescens HEK616.</title>
        <authorList>
            <person name="Asamizu S."/>
            <person name="Onaka H."/>
        </authorList>
    </citation>
    <scope>NUCLEOTIDE SEQUENCE</scope>
    <source>
        <strain evidence="1">HEK616</strain>
        <plasmid evidence="1">SNP1</plasmid>
    </source>
</reference>
<keyword evidence="1" id="KW-0614">Plasmid</keyword>
<dbReference type="Proteomes" id="UP001059597">
    <property type="component" value="Plasmid SNP1"/>
</dbReference>
<organism evidence="1 2">
    <name type="scientific">Streptomyces nigrescens</name>
    <dbReference type="NCBI Taxonomy" id="1920"/>
    <lineage>
        <taxon>Bacteria</taxon>
        <taxon>Bacillati</taxon>
        <taxon>Actinomycetota</taxon>
        <taxon>Actinomycetes</taxon>
        <taxon>Kitasatosporales</taxon>
        <taxon>Streptomycetaceae</taxon>
        <taxon>Streptomyces</taxon>
    </lineage>
</organism>
<gene>
    <name evidence="1" type="ORF">HEK616_80960</name>
</gene>
<protein>
    <submittedName>
        <fullName evidence="1">Uncharacterized protein</fullName>
    </submittedName>
</protein>